<dbReference type="RefSeq" id="WP_222157497.1">
    <property type="nucleotide sequence ID" value="NZ_CP081864.1"/>
</dbReference>
<evidence type="ECO:0000313" key="2">
    <source>
        <dbReference type="Proteomes" id="UP000825886"/>
    </source>
</evidence>
<reference evidence="1 2" key="1">
    <citation type="submission" date="2021-08" db="EMBL/GenBank/DDBJ databases">
        <title>Culture and genomic analysis of Symbiopectobacterium purcellii sp. nov. gen. nov., isolated from the leafhopper Empoasca decipiens.</title>
        <authorList>
            <person name="Nadal-Jimenez P."/>
            <person name="Siozios S."/>
            <person name="Halliday N."/>
            <person name="Camara M."/>
            <person name="Hurst G.D.D."/>
        </authorList>
    </citation>
    <scope>NUCLEOTIDE SEQUENCE [LARGE SCALE GENOMIC DNA]</scope>
    <source>
        <strain evidence="1 2">SyEd1</strain>
    </source>
</reference>
<evidence type="ECO:0000313" key="1">
    <source>
        <dbReference type="EMBL" id="QZN94374.1"/>
    </source>
</evidence>
<gene>
    <name evidence="1" type="ORF">K6K13_13580</name>
</gene>
<protein>
    <submittedName>
        <fullName evidence="1">Uncharacterized protein</fullName>
    </submittedName>
</protein>
<organism evidence="1 2">
    <name type="scientific">Symbiopectobacterium purcellii</name>
    <dbReference type="NCBI Taxonomy" id="2871826"/>
    <lineage>
        <taxon>Bacteria</taxon>
        <taxon>Pseudomonadati</taxon>
        <taxon>Pseudomonadota</taxon>
        <taxon>Gammaproteobacteria</taxon>
        <taxon>Enterobacterales</taxon>
        <taxon>Enterobacteriaceae</taxon>
    </lineage>
</organism>
<accession>A0ABX9ALK8</accession>
<name>A0ABX9ALK8_9ENTR</name>
<keyword evidence="2" id="KW-1185">Reference proteome</keyword>
<proteinExistence type="predicted"/>
<dbReference type="Proteomes" id="UP000825886">
    <property type="component" value="Chromosome"/>
</dbReference>
<dbReference type="EMBL" id="CP081864">
    <property type="protein sequence ID" value="QZN94374.1"/>
    <property type="molecule type" value="Genomic_DNA"/>
</dbReference>
<sequence>MGIEKLLAVVETSYQDPNAVIPLSALSQVIHEIICTEQSSEYKINGCYSELKSLVDEIKQLSRKRLFDKVYVLDLTHYKSMEHALLLKLQTLMGERQV</sequence>